<keyword evidence="2" id="KW-0677">Repeat</keyword>
<keyword evidence="6" id="KW-1185">Reference proteome</keyword>
<dbReference type="GeneID" id="92210843"/>
<sequence>MYTDFIELTTPKKLDIISDLKFSATAQDQLLVSSWCNRLLLYKCKSLENYPHEEPSTSPICIIDTAETPLCLLYPDIGGPIVGSLDGSVQELDFENMKLGRDFARGSHHSNSGDGYTGGGEEEEEEDNHLAGISNLCRGSNHSILASTFGRKLLVLDQRQQRPISTFQKTHKILTMDTTDKYLILGLSGQLIEIYDLQNLNTPLETRDIGLRYQFKDLKAFPNQQGFAVATIDARVSIESLDPSPQAQQEKKFTFKSHRHFNKTSGLDLVYPINSILFDKSPKQMLYTGGSDGYVCLWDIEKRKRIKQFARFETRDRMGGIESVAKLAMSYNDDLLAVATSDDSIVRRRSLSEAIDTRHPSRVYVRQLKDTGDNQNGEDDDDGFARVS</sequence>
<evidence type="ECO:0000256" key="2">
    <source>
        <dbReference type="ARBA" id="ARBA00022737"/>
    </source>
</evidence>
<dbReference type="PANTHER" id="PTHR10971">
    <property type="entry name" value="MRNA EXPORT FACTOR AND BUB3"/>
    <property type="match status" value="1"/>
</dbReference>
<dbReference type="SUPFAM" id="SSF50978">
    <property type="entry name" value="WD40 repeat-like"/>
    <property type="match status" value="1"/>
</dbReference>
<reference evidence="5 6" key="1">
    <citation type="submission" date="2024-03" db="EMBL/GenBank/DDBJ databases">
        <authorList>
            <person name="Brejova B."/>
        </authorList>
    </citation>
    <scope>NUCLEOTIDE SEQUENCE [LARGE SCALE GENOMIC DNA]</scope>
    <source>
        <strain evidence="5 6">CBS 14171</strain>
    </source>
</reference>
<evidence type="ECO:0000313" key="5">
    <source>
        <dbReference type="EMBL" id="CAK9441779.1"/>
    </source>
</evidence>
<feature type="region of interest" description="Disordered" evidence="4">
    <location>
        <begin position="369"/>
        <end position="388"/>
    </location>
</feature>
<dbReference type="InterPro" id="IPR036322">
    <property type="entry name" value="WD40_repeat_dom_sf"/>
</dbReference>
<protein>
    <recommendedName>
        <fullName evidence="7">Anaphase-promoting complex subunit 4 WD40 domain-containing protein</fullName>
    </recommendedName>
</protein>
<dbReference type="PROSITE" id="PS50082">
    <property type="entry name" value="WD_REPEATS_2"/>
    <property type="match status" value="1"/>
</dbReference>
<dbReference type="SMART" id="SM00320">
    <property type="entry name" value="WD40"/>
    <property type="match status" value="1"/>
</dbReference>
<keyword evidence="1 3" id="KW-0853">WD repeat</keyword>
<evidence type="ECO:0000256" key="1">
    <source>
        <dbReference type="ARBA" id="ARBA00022574"/>
    </source>
</evidence>
<dbReference type="EMBL" id="OZ022411">
    <property type="protein sequence ID" value="CAK9441779.1"/>
    <property type="molecule type" value="Genomic_DNA"/>
</dbReference>
<dbReference type="Proteomes" id="UP001497383">
    <property type="component" value="Chromosome 7"/>
</dbReference>
<organism evidence="5 6">
    <name type="scientific">Lodderomyces beijingensis</name>
    <dbReference type="NCBI Taxonomy" id="1775926"/>
    <lineage>
        <taxon>Eukaryota</taxon>
        <taxon>Fungi</taxon>
        <taxon>Dikarya</taxon>
        <taxon>Ascomycota</taxon>
        <taxon>Saccharomycotina</taxon>
        <taxon>Pichiomycetes</taxon>
        <taxon>Debaryomycetaceae</taxon>
        <taxon>Candida/Lodderomyces clade</taxon>
        <taxon>Lodderomyces</taxon>
    </lineage>
</organism>
<dbReference type="InterPro" id="IPR001680">
    <property type="entry name" value="WD40_rpt"/>
</dbReference>
<name>A0ABP0ZTG5_9ASCO</name>
<accession>A0ABP0ZTG5</accession>
<evidence type="ECO:0000313" key="6">
    <source>
        <dbReference type="Proteomes" id="UP001497383"/>
    </source>
</evidence>
<dbReference type="RefSeq" id="XP_066832585.1">
    <property type="nucleotide sequence ID" value="XM_066976002.1"/>
</dbReference>
<gene>
    <name evidence="5" type="ORF">LODBEIA_P56470</name>
</gene>
<proteinExistence type="predicted"/>
<evidence type="ECO:0008006" key="7">
    <source>
        <dbReference type="Google" id="ProtNLM"/>
    </source>
</evidence>
<feature type="repeat" description="WD" evidence="3">
    <location>
        <begin position="273"/>
        <end position="308"/>
    </location>
</feature>
<dbReference type="Gene3D" id="2.130.10.10">
    <property type="entry name" value="YVTN repeat-like/Quinoprotein amine dehydrogenase"/>
    <property type="match status" value="1"/>
</dbReference>
<evidence type="ECO:0000256" key="3">
    <source>
        <dbReference type="PROSITE-ProRule" id="PRU00221"/>
    </source>
</evidence>
<evidence type="ECO:0000256" key="4">
    <source>
        <dbReference type="SAM" id="MobiDB-lite"/>
    </source>
</evidence>
<feature type="region of interest" description="Disordered" evidence="4">
    <location>
        <begin position="105"/>
        <end position="129"/>
    </location>
</feature>
<dbReference type="InterPro" id="IPR015943">
    <property type="entry name" value="WD40/YVTN_repeat-like_dom_sf"/>
</dbReference>